<evidence type="ECO:0000256" key="3">
    <source>
        <dbReference type="ARBA" id="ARBA00022603"/>
    </source>
</evidence>
<comment type="function">
    <text evidence="7">Arginine methyltransferase involved in the assembly or stability of mitochondrial NADH:ubiquinone oxidoreductase complex (complex I).</text>
</comment>
<comment type="similarity">
    <text evidence="2 7">Belongs to the NDUFAF7 family.</text>
</comment>
<evidence type="ECO:0000256" key="4">
    <source>
        <dbReference type="ARBA" id="ARBA00022679"/>
    </source>
</evidence>
<evidence type="ECO:0000256" key="8">
    <source>
        <dbReference type="SAM" id="MobiDB-lite"/>
    </source>
</evidence>
<dbReference type="PANTHER" id="PTHR12049:SF7">
    <property type="entry name" value="PROTEIN ARGININE METHYLTRANSFERASE NDUFAF7, MITOCHONDRIAL"/>
    <property type="match status" value="1"/>
</dbReference>
<dbReference type="EC" id="2.1.1.320" evidence="7"/>
<protein>
    <recommendedName>
        <fullName evidence="7">Protein arginine methyltransferase NDUFAF7</fullName>
        <ecNumber evidence="7">2.1.1.320</ecNumber>
    </recommendedName>
</protein>
<proteinExistence type="inferred from homology"/>
<dbReference type="HOGENOM" id="CLU_024840_0_0_1"/>
<evidence type="ECO:0000256" key="1">
    <source>
        <dbReference type="ARBA" id="ARBA00004173"/>
    </source>
</evidence>
<keyword evidence="3 7" id="KW-0489">Methyltransferase</keyword>
<keyword evidence="5 7" id="KW-0496">Mitochondrion</keyword>
<dbReference type="Proteomes" id="UP000054342">
    <property type="component" value="Unassembled WGS sequence"/>
</dbReference>
<evidence type="ECO:0000256" key="7">
    <source>
        <dbReference type="RuleBase" id="RU364114"/>
    </source>
</evidence>
<dbReference type="EMBL" id="KN847319">
    <property type="protein sequence ID" value="KIW56046.1"/>
    <property type="molecule type" value="Genomic_DNA"/>
</dbReference>
<dbReference type="AlphaFoldDB" id="A0A0D2BUA6"/>
<dbReference type="GO" id="GO:0032981">
    <property type="term" value="P:mitochondrial respiratory chain complex I assembly"/>
    <property type="evidence" value="ECO:0007669"/>
    <property type="project" value="TreeGrafter"/>
</dbReference>
<accession>A0A0D2BUA6</accession>
<dbReference type="OrthoDB" id="5595109at2759"/>
<evidence type="ECO:0000313" key="9">
    <source>
        <dbReference type="EMBL" id="KIW56046.1"/>
    </source>
</evidence>
<dbReference type="InterPro" id="IPR003788">
    <property type="entry name" value="NDUFAF7"/>
</dbReference>
<dbReference type="Pfam" id="PF02636">
    <property type="entry name" value="Methyltransf_28"/>
    <property type="match status" value="1"/>
</dbReference>
<gene>
    <name evidence="9" type="ORF">PV05_04743</name>
</gene>
<dbReference type="RefSeq" id="XP_013316630.1">
    <property type="nucleotide sequence ID" value="XM_013461176.1"/>
</dbReference>
<dbReference type="Gene3D" id="3.40.50.12710">
    <property type="match status" value="1"/>
</dbReference>
<feature type="region of interest" description="Disordered" evidence="8">
    <location>
        <begin position="34"/>
        <end position="79"/>
    </location>
</feature>
<dbReference type="STRING" id="348802.A0A0D2BUA6"/>
<name>A0A0D2BUA6_9EURO</name>
<reference evidence="9 10" key="1">
    <citation type="submission" date="2015-01" db="EMBL/GenBank/DDBJ databases">
        <title>The Genome Sequence of Exophiala xenobiotica CBS118157.</title>
        <authorList>
            <consortium name="The Broad Institute Genomics Platform"/>
            <person name="Cuomo C."/>
            <person name="de Hoog S."/>
            <person name="Gorbushina A."/>
            <person name="Stielow B."/>
            <person name="Teixiera M."/>
            <person name="Abouelleil A."/>
            <person name="Chapman S.B."/>
            <person name="Priest M."/>
            <person name="Young S.K."/>
            <person name="Wortman J."/>
            <person name="Nusbaum C."/>
            <person name="Birren B."/>
        </authorList>
    </citation>
    <scope>NUCLEOTIDE SEQUENCE [LARGE SCALE GENOMIC DNA]</scope>
    <source>
        <strain evidence="9 10">CBS 118157</strain>
    </source>
</reference>
<keyword evidence="4 7" id="KW-0808">Transferase</keyword>
<evidence type="ECO:0000256" key="6">
    <source>
        <dbReference type="ARBA" id="ARBA00048612"/>
    </source>
</evidence>
<keyword evidence="10" id="KW-1185">Reference proteome</keyword>
<dbReference type="InterPro" id="IPR038375">
    <property type="entry name" value="NDUFAF7_sf"/>
</dbReference>
<dbReference type="GO" id="GO:0005739">
    <property type="term" value="C:mitochondrion"/>
    <property type="evidence" value="ECO:0007669"/>
    <property type="project" value="UniProtKB-SubCell"/>
</dbReference>
<sequence length="574" mass="62465">MRYGPSRLQRLLRLNPPISQWCTISPLRIPAPQATYLEPSHSPKRWSSNGPNPADGSSVPATQPAEAKTAASPTLPSRKWSTPLAKTIAQAIEVTGPVSIASYMRQCLTNPDGGYYTTTREDSDQFGTTGDFITSPEISQIFGELVGIWFMTEWMAQGRPAQGVQFIEMGPGRGTLMSDILRTVRQFATFARSISAVWLVEAGEGLRTKQKDLLCGTNTEMKEVTDHTGKNVWWEATSVQGIPVRWVEDIVLLPNQGEAAGQEMPFIIAHEFFDALPIHAFESVAPKPEDAQKEDARAKLLNEAGQPVPKPSMASRLPQWRELLVAPTKQKFSLPSPTEAAKESYEDPDPDFQLTLAQASTPSSLVIPERPRYRALKNQPSSRVEVSPESSRYVQDFARRIGGGISASPKGRAQPDAGIPSKTKPSGAALIIDYGPLETVPVNSLRAIRKHKIISPFVYAGEADISADVDFGALADAALEASPGVEVHGPIEQGAWLSQLGIKERAERLLREFEKKGGADPEEIEKKKSELNTGWKRLVEGGPKGMGKAYKVMTILPENGGKRRPVGFGGGVVG</sequence>
<dbReference type="InterPro" id="IPR029063">
    <property type="entry name" value="SAM-dependent_MTases_sf"/>
</dbReference>
<comment type="subcellular location">
    <subcellularLocation>
        <location evidence="1 7">Mitochondrion</location>
    </subcellularLocation>
</comment>
<organism evidence="9 10">
    <name type="scientific">Exophiala xenobiotica</name>
    <dbReference type="NCBI Taxonomy" id="348802"/>
    <lineage>
        <taxon>Eukaryota</taxon>
        <taxon>Fungi</taxon>
        <taxon>Dikarya</taxon>
        <taxon>Ascomycota</taxon>
        <taxon>Pezizomycotina</taxon>
        <taxon>Eurotiomycetes</taxon>
        <taxon>Chaetothyriomycetidae</taxon>
        <taxon>Chaetothyriales</taxon>
        <taxon>Herpotrichiellaceae</taxon>
        <taxon>Exophiala</taxon>
    </lineage>
</organism>
<dbReference type="PANTHER" id="PTHR12049">
    <property type="entry name" value="PROTEIN ARGININE METHYLTRANSFERASE NDUFAF7, MITOCHONDRIAL"/>
    <property type="match status" value="1"/>
</dbReference>
<dbReference type="GeneID" id="25326651"/>
<evidence type="ECO:0000313" key="10">
    <source>
        <dbReference type="Proteomes" id="UP000054342"/>
    </source>
</evidence>
<feature type="region of interest" description="Disordered" evidence="8">
    <location>
        <begin position="404"/>
        <end position="424"/>
    </location>
</feature>
<evidence type="ECO:0000256" key="2">
    <source>
        <dbReference type="ARBA" id="ARBA00005891"/>
    </source>
</evidence>
<comment type="catalytic activity">
    <reaction evidence="6 7">
        <text>L-arginyl-[protein] + 2 S-adenosyl-L-methionine = N(omega),N(omega)'-dimethyl-L-arginyl-[protein] + 2 S-adenosyl-L-homocysteine + 2 H(+)</text>
        <dbReference type="Rhea" id="RHEA:48108"/>
        <dbReference type="Rhea" id="RHEA-COMP:10532"/>
        <dbReference type="Rhea" id="RHEA-COMP:11992"/>
        <dbReference type="ChEBI" id="CHEBI:15378"/>
        <dbReference type="ChEBI" id="CHEBI:29965"/>
        <dbReference type="ChEBI" id="CHEBI:57856"/>
        <dbReference type="ChEBI" id="CHEBI:59789"/>
        <dbReference type="ChEBI" id="CHEBI:88221"/>
        <dbReference type="EC" id="2.1.1.320"/>
    </reaction>
</comment>
<dbReference type="SUPFAM" id="SSF53335">
    <property type="entry name" value="S-adenosyl-L-methionine-dependent methyltransferases"/>
    <property type="match status" value="1"/>
</dbReference>
<dbReference type="GO" id="GO:0035243">
    <property type="term" value="F:protein-arginine omega-N symmetric methyltransferase activity"/>
    <property type="evidence" value="ECO:0007669"/>
    <property type="project" value="UniProtKB-EC"/>
</dbReference>
<dbReference type="GO" id="GO:0032259">
    <property type="term" value="P:methylation"/>
    <property type="evidence" value="ECO:0007669"/>
    <property type="project" value="UniProtKB-KW"/>
</dbReference>
<evidence type="ECO:0000256" key="5">
    <source>
        <dbReference type="ARBA" id="ARBA00023128"/>
    </source>
</evidence>